<evidence type="ECO:0000313" key="4">
    <source>
        <dbReference type="Proteomes" id="UP000774570"/>
    </source>
</evidence>
<sequence length="337" mass="35932">MGTGSPGAVRAGWYPTGRCPIFACDIVSFGAAERTDHVQRHLRAQLYECLTRAFDAAKAPLADCYSEDRGDGAFVVPPPSVPADVLLAPLVDLVDGELRRQHALASAAASIRLRAALHVGAMESDGHGIVGTAVNHAFRLMEAPAFKEAGAAHRLALIVSDRFHEDVVRRDEGLVDPSLYRPLEVVSKETTATGWVRLLGPPDGPAGAGGGPGDLVPRRGEVERARPEPASAGSVPADRPFLAPQLLFVLAERVLDVPVMAREQGRNRVVDALRPDIAHMIARQPEARLDVFGIVQTCMDHPGGLRELVAALRLITGDSGSVARLQDTLDHLFPPGP</sequence>
<accession>A0ABS7G5E6</accession>
<feature type="region of interest" description="Disordered" evidence="1">
    <location>
        <begin position="201"/>
        <end position="236"/>
    </location>
</feature>
<dbReference type="EMBL" id="JAIBOA010000027">
    <property type="protein sequence ID" value="MBW8486848.1"/>
    <property type="molecule type" value="Genomic_DNA"/>
</dbReference>
<evidence type="ECO:0000259" key="2">
    <source>
        <dbReference type="Pfam" id="PF19956"/>
    </source>
</evidence>
<dbReference type="Gene3D" id="3.30.70.1230">
    <property type="entry name" value="Nucleotide cyclase"/>
    <property type="match status" value="1"/>
</dbReference>
<dbReference type="Pfam" id="PF19956">
    <property type="entry name" value="EAD2"/>
    <property type="match status" value="1"/>
</dbReference>
<evidence type="ECO:0000313" key="3">
    <source>
        <dbReference type="EMBL" id="MBW8486848.1"/>
    </source>
</evidence>
<comment type="caution">
    <text evidence="3">The sequence shown here is derived from an EMBL/GenBank/DDBJ whole genome shotgun (WGS) entry which is preliminary data.</text>
</comment>
<dbReference type="InterPro" id="IPR045431">
    <property type="entry name" value="EAD2"/>
</dbReference>
<feature type="domain" description="Effector-associated" evidence="2">
    <location>
        <begin position="253"/>
        <end position="330"/>
    </location>
</feature>
<keyword evidence="4" id="KW-1185">Reference proteome</keyword>
<dbReference type="RefSeq" id="WP_220170087.1">
    <property type="nucleotide sequence ID" value="NZ_JAIBOA010000027.1"/>
</dbReference>
<protein>
    <recommendedName>
        <fullName evidence="2">Effector-associated domain-containing protein</fullName>
    </recommendedName>
</protein>
<name>A0ABS7G5E6_9ACTN</name>
<gene>
    <name evidence="3" type="ORF">K1Y72_31075</name>
</gene>
<feature type="compositionally biased region" description="Basic and acidic residues" evidence="1">
    <location>
        <begin position="216"/>
        <end position="227"/>
    </location>
</feature>
<dbReference type="InterPro" id="IPR029787">
    <property type="entry name" value="Nucleotide_cyclase"/>
</dbReference>
<organism evidence="3 4">
    <name type="scientific">Actinomadura parmotrematis</name>
    <dbReference type="NCBI Taxonomy" id="2864039"/>
    <lineage>
        <taxon>Bacteria</taxon>
        <taxon>Bacillati</taxon>
        <taxon>Actinomycetota</taxon>
        <taxon>Actinomycetes</taxon>
        <taxon>Streptosporangiales</taxon>
        <taxon>Thermomonosporaceae</taxon>
        <taxon>Actinomadura</taxon>
    </lineage>
</organism>
<proteinExistence type="predicted"/>
<reference evidence="3 4" key="1">
    <citation type="submission" date="2021-07" db="EMBL/GenBank/DDBJ databases">
        <title>Actinomadura sp. PM05-2 isolated from lichen.</title>
        <authorList>
            <person name="Somphong A."/>
            <person name="Phongsopitanun W."/>
            <person name="Tanasupawat S."/>
            <person name="Peongsungnone V."/>
        </authorList>
    </citation>
    <scope>NUCLEOTIDE SEQUENCE [LARGE SCALE GENOMIC DNA]</scope>
    <source>
        <strain evidence="3 4">PM05-2</strain>
    </source>
</reference>
<evidence type="ECO:0000256" key="1">
    <source>
        <dbReference type="SAM" id="MobiDB-lite"/>
    </source>
</evidence>
<dbReference type="Proteomes" id="UP000774570">
    <property type="component" value="Unassembled WGS sequence"/>
</dbReference>